<evidence type="ECO:0000256" key="7">
    <source>
        <dbReference type="ARBA" id="ARBA00023225"/>
    </source>
</evidence>
<evidence type="ECO:0000256" key="4">
    <source>
        <dbReference type="ARBA" id="ARBA00022448"/>
    </source>
</evidence>
<feature type="domain" description="Flagellar assembly protein FliH/Type III secretion system HrpE" evidence="8">
    <location>
        <begin position="92"/>
        <end position="217"/>
    </location>
</feature>
<evidence type="ECO:0000313" key="10">
    <source>
        <dbReference type="Proteomes" id="UP001208935"/>
    </source>
</evidence>
<proteinExistence type="inferred from homology"/>
<keyword evidence="9" id="KW-0282">Flagellum</keyword>
<keyword evidence="10" id="KW-1185">Reference proteome</keyword>
<comment type="caution">
    <text evidence="9">The sequence shown here is derived from an EMBL/GenBank/DDBJ whole genome shotgun (WGS) entry which is preliminary data.</text>
</comment>
<reference evidence="10" key="1">
    <citation type="submission" date="2023-07" db="EMBL/GenBank/DDBJ databases">
        <title>Verminephrobacter genomes.</title>
        <authorList>
            <person name="Lund M.B."/>
        </authorList>
    </citation>
    <scope>NUCLEOTIDE SEQUENCE [LARGE SCALE GENOMIC DNA]</scope>
    <source>
        <strain evidence="10">AtM5-05</strain>
    </source>
</reference>
<evidence type="ECO:0000259" key="8">
    <source>
        <dbReference type="Pfam" id="PF02108"/>
    </source>
</evidence>
<evidence type="ECO:0000256" key="5">
    <source>
        <dbReference type="ARBA" id="ARBA00022795"/>
    </source>
</evidence>
<accession>A0ABT3KSY8</accession>
<dbReference type="InterPro" id="IPR018035">
    <property type="entry name" value="Flagellar_FliH/T3SS_HrpE"/>
</dbReference>
<comment type="function">
    <text evidence="1">Needed for flagellar regrowth and assembly.</text>
</comment>
<gene>
    <name evidence="9" type="ORF">D5039_09660</name>
</gene>
<evidence type="ECO:0000313" key="9">
    <source>
        <dbReference type="EMBL" id="MCW5321401.1"/>
    </source>
</evidence>
<evidence type="ECO:0000256" key="6">
    <source>
        <dbReference type="ARBA" id="ARBA00022927"/>
    </source>
</evidence>
<evidence type="ECO:0000256" key="2">
    <source>
        <dbReference type="ARBA" id="ARBA00006602"/>
    </source>
</evidence>
<dbReference type="PANTHER" id="PTHR34982:SF1">
    <property type="entry name" value="FLAGELLAR ASSEMBLY PROTEIN FLIH"/>
    <property type="match status" value="1"/>
</dbReference>
<dbReference type="Proteomes" id="UP001208935">
    <property type="component" value="Unassembled WGS sequence"/>
</dbReference>
<dbReference type="RefSeq" id="WP_265282106.1">
    <property type="nucleotide sequence ID" value="NZ_QZCW01000002.1"/>
</dbReference>
<keyword evidence="6" id="KW-0653">Protein transport</keyword>
<evidence type="ECO:0000256" key="3">
    <source>
        <dbReference type="ARBA" id="ARBA00016507"/>
    </source>
</evidence>
<evidence type="ECO:0000256" key="1">
    <source>
        <dbReference type="ARBA" id="ARBA00003041"/>
    </source>
</evidence>
<keyword evidence="9" id="KW-0966">Cell projection</keyword>
<keyword evidence="7" id="KW-1006">Bacterial flagellum protein export</keyword>
<dbReference type="PANTHER" id="PTHR34982">
    <property type="entry name" value="YOP PROTEINS TRANSLOCATION PROTEIN L"/>
    <property type="match status" value="1"/>
</dbReference>
<keyword evidence="5" id="KW-1005">Bacterial flagellum biogenesis</keyword>
<organism evidence="9 10">
    <name type="scientific">Verminephrobacter aporrectodeae subsp. tuberculatae</name>
    <dbReference type="NCBI Taxonomy" id="1110392"/>
    <lineage>
        <taxon>Bacteria</taxon>
        <taxon>Pseudomonadati</taxon>
        <taxon>Pseudomonadota</taxon>
        <taxon>Betaproteobacteria</taxon>
        <taxon>Burkholderiales</taxon>
        <taxon>Comamonadaceae</taxon>
        <taxon>Verminephrobacter</taxon>
    </lineage>
</organism>
<dbReference type="EMBL" id="QZCW01000002">
    <property type="protein sequence ID" value="MCW5321401.1"/>
    <property type="molecule type" value="Genomic_DNA"/>
</dbReference>
<dbReference type="Pfam" id="PF02108">
    <property type="entry name" value="FliH"/>
    <property type="match status" value="1"/>
</dbReference>
<sequence length="236" mass="25360">MPLFSPRSYARIIPSEELGDCTQWKFGAVDGSDRVAPAVQIPAAIDEAAQQALLQQACADAHAAGLAQGQEQTASEWQHRLDEYIVHQGHAAAERLQGVLQALDASLLDMQRRMAQQLLALACDIAREVLRQELSVNPEALHPVVREALGMLVAEGRPASVRLNPVDMQGLTQPLRAALATPQQVQWMADAAVPPGGCLVECAGSVVDGSVEKRWQRALAALGIESPWREGVGDAR</sequence>
<dbReference type="InterPro" id="IPR051472">
    <property type="entry name" value="T3SS_Stator/FliH"/>
</dbReference>
<comment type="similarity">
    <text evidence="2">Belongs to the FliH family.</text>
</comment>
<name>A0ABT3KSY8_9BURK</name>
<protein>
    <recommendedName>
        <fullName evidence="3">Flagellar assembly protein FliH</fullName>
    </recommendedName>
</protein>
<keyword evidence="9" id="KW-0969">Cilium</keyword>
<keyword evidence="4" id="KW-0813">Transport</keyword>